<proteinExistence type="predicted"/>
<keyword evidence="1" id="KW-0472">Membrane</keyword>
<keyword evidence="3" id="KW-1185">Reference proteome</keyword>
<reference evidence="2 3" key="1">
    <citation type="submission" date="2016-03" db="EMBL/GenBank/DDBJ databases">
        <authorList>
            <person name="Ploux O."/>
        </authorList>
    </citation>
    <scope>NUCLEOTIDE SEQUENCE [LARGE SCALE GENOMIC DNA]</scope>
    <source>
        <strain evidence="2 3">URUG2</strain>
    </source>
</reference>
<feature type="transmembrane region" description="Helical" evidence="1">
    <location>
        <begin position="98"/>
        <end position="119"/>
    </location>
</feature>
<dbReference type="Proteomes" id="UP000225277">
    <property type="component" value="Unassembled WGS sequence"/>
</dbReference>
<name>A0A2D3VFZ0_9PEZI</name>
<dbReference type="EMBL" id="FJUY01000023">
    <property type="protein sequence ID" value="CZT24845.1"/>
    <property type="molecule type" value="Genomic_DNA"/>
</dbReference>
<dbReference type="GeneID" id="35605614"/>
<evidence type="ECO:0000313" key="2">
    <source>
        <dbReference type="EMBL" id="CZT24845.1"/>
    </source>
</evidence>
<evidence type="ECO:0000256" key="1">
    <source>
        <dbReference type="SAM" id="Phobius"/>
    </source>
</evidence>
<feature type="transmembrane region" description="Helical" evidence="1">
    <location>
        <begin position="125"/>
        <end position="149"/>
    </location>
</feature>
<dbReference type="AlphaFoldDB" id="A0A2D3VFZ0"/>
<feature type="transmembrane region" description="Helical" evidence="1">
    <location>
        <begin position="58"/>
        <end position="86"/>
    </location>
</feature>
<sequence>MSKTTTPNVWILTPFWLAILGAIILILLSSASGFLIWIDYHSQYYDYSYFYYADYAMPIAYLAWAVVLVLLCALTFILNIVSIVFVAKKRAKAASFLLWTNLTLFVIWAVILICAFLVPPFGIDLFLLIGDCILIAMSLGQMIYGAVLFHRIRKGNALPVTKTTEVTATPVQHWVSSPVVK</sequence>
<gene>
    <name evidence="2" type="ORF">RCC_10573</name>
</gene>
<organism evidence="2 3">
    <name type="scientific">Ramularia collo-cygni</name>
    <dbReference type="NCBI Taxonomy" id="112498"/>
    <lineage>
        <taxon>Eukaryota</taxon>
        <taxon>Fungi</taxon>
        <taxon>Dikarya</taxon>
        <taxon>Ascomycota</taxon>
        <taxon>Pezizomycotina</taxon>
        <taxon>Dothideomycetes</taxon>
        <taxon>Dothideomycetidae</taxon>
        <taxon>Mycosphaerellales</taxon>
        <taxon>Mycosphaerellaceae</taxon>
        <taxon>Ramularia</taxon>
    </lineage>
</organism>
<dbReference type="RefSeq" id="XP_023631568.1">
    <property type="nucleotide sequence ID" value="XM_023775800.1"/>
</dbReference>
<keyword evidence="1" id="KW-0812">Transmembrane</keyword>
<protein>
    <submittedName>
        <fullName evidence="2">Uncharacterized protein</fullName>
    </submittedName>
</protein>
<feature type="transmembrane region" description="Helical" evidence="1">
    <location>
        <begin position="12"/>
        <end position="38"/>
    </location>
</feature>
<accession>A0A2D3VFZ0</accession>
<evidence type="ECO:0000313" key="3">
    <source>
        <dbReference type="Proteomes" id="UP000225277"/>
    </source>
</evidence>
<keyword evidence="1" id="KW-1133">Transmembrane helix</keyword>